<dbReference type="AlphaFoldDB" id="A0A1C3KNZ9"/>
<evidence type="ECO:0000256" key="1">
    <source>
        <dbReference type="SAM" id="MobiDB-lite"/>
    </source>
</evidence>
<dbReference type="Pfam" id="PF05795">
    <property type="entry name" value="Plasmodium_Vir"/>
    <property type="match status" value="1"/>
</dbReference>
<dbReference type="VEuPathDB" id="PlasmoDB:POWCR01_050005100"/>
<sequence length="381" mass="43966">MKMTKSKKRTYATPSKANYIDLINSIRYVNIKNSIEAKNTYKISRWLSNLEDLLNNYLRKKASKWKNINPKKRCRDINHILDDIIQKMVASKIFGYVKWEIEIDNSVKNSLRKYAYLDCKRTYDNLDKKNIELRKTLDDICEDTIYIQNNITKFIERGNCNEVTLELEARFRNFIQKETPKIDMNTFHFDNECKLENIETMIGNIKCEVGPESVMRMRQGGHAKPLKPVNFGLPSQEQEQLQSQLYSLGVDGPRLTNGPGPDEDVQDEDERDEDERDEDINGYPVFSSPLDDEEEELASESTESGKPGYINATSVSLSVLGIASVCFLLYKVTPVGSWIRSRIGGNDKINSYLNTDESNEMMFDDHEYNIAYDAVSDSYLQ</sequence>
<feature type="compositionally biased region" description="Acidic residues" evidence="1">
    <location>
        <begin position="261"/>
        <end position="280"/>
    </location>
</feature>
<organism evidence="2 3">
    <name type="scientific">Plasmodium ovale</name>
    <name type="common">malaria parasite P. ovale</name>
    <dbReference type="NCBI Taxonomy" id="36330"/>
    <lineage>
        <taxon>Eukaryota</taxon>
        <taxon>Sar</taxon>
        <taxon>Alveolata</taxon>
        <taxon>Apicomplexa</taxon>
        <taxon>Aconoidasida</taxon>
        <taxon>Haemosporida</taxon>
        <taxon>Plasmodiidae</taxon>
        <taxon>Plasmodium</taxon>
        <taxon>Plasmodium (Plasmodium)</taxon>
    </lineage>
</organism>
<evidence type="ECO:0000313" key="2">
    <source>
        <dbReference type="EMBL" id="SBT75762.1"/>
    </source>
</evidence>
<protein>
    <submittedName>
        <fullName evidence="2">PIR protein</fullName>
    </submittedName>
</protein>
<dbReference type="Proteomes" id="UP000243200">
    <property type="component" value="Chromosome 5"/>
</dbReference>
<accession>A0A1C3KNZ9</accession>
<gene>
    <name evidence="2" type="primary">PowCR01_050005100</name>
    <name evidence="2" type="ORF">POWCR01_050005100</name>
</gene>
<dbReference type="VEuPathDB" id="PlasmoDB:PocGH01_00010500"/>
<dbReference type="InterPro" id="IPR008780">
    <property type="entry name" value="Plasmodium_Vir"/>
</dbReference>
<evidence type="ECO:0000313" key="3">
    <source>
        <dbReference type="Proteomes" id="UP000243200"/>
    </source>
</evidence>
<reference evidence="2 3" key="1">
    <citation type="submission" date="2016-06" db="EMBL/GenBank/DDBJ databases">
        <authorList>
            <consortium name="Pathogen Informatics"/>
        </authorList>
    </citation>
    <scope>NUCLEOTIDE SEQUENCE [LARGE SCALE GENOMIC DNA]</scope>
    <source>
        <strain evidence="2">PowCR01</strain>
    </source>
</reference>
<proteinExistence type="predicted"/>
<feature type="region of interest" description="Disordered" evidence="1">
    <location>
        <begin position="249"/>
        <end position="309"/>
    </location>
</feature>
<dbReference type="OrthoDB" id="10330228at2759"/>
<name>A0A1C3KNZ9_PLAOA</name>
<dbReference type="EMBL" id="LT594509">
    <property type="protein sequence ID" value="SBT75762.1"/>
    <property type="molecule type" value="Genomic_DNA"/>
</dbReference>